<proteinExistence type="inferred from homology"/>
<dbReference type="Pfam" id="PF24474">
    <property type="entry name" value="DUF7579"/>
    <property type="match status" value="1"/>
</dbReference>
<dbReference type="PANTHER" id="PTHR22050:SF0">
    <property type="entry name" value="TRANSMEMBRANE PROTEIN 131 HOMOLOG"/>
    <property type="match status" value="1"/>
</dbReference>
<dbReference type="Gramene" id="KXG40020">
    <property type="protein sequence ID" value="KXG40020"/>
    <property type="gene ID" value="SORBI_3001G478500"/>
</dbReference>
<comment type="similarity">
    <text evidence="2">Belongs to the TMEM131 family.</text>
</comment>
<evidence type="ECO:0000256" key="2">
    <source>
        <dbReference type="ARBA" id="ARBA00006682"/>
    </source>
</evidence>
<evidence type="ECO:0000256" key="7">
    <source>
        <dbReference type="SAM" id="MobiDB-lite"/>
    </source>
</evidence>
<feature type="domain" description="TMEM131L fifth Ig-like" evidence="11">
    <location>
        <begin position="820"/>
        <end position="885"/>
    </location>
</feature>
<evidence type="ECO:0000256" key="1">
    <source>
        <dbReference type="ARBA" id="ARBA00004479"/>
    </source>
</evidence>
<feature type="domain" description="Transmembrane protein 131-like N-terminal" evidence="9">
    <location>
        <begin position="203"/>
        <end position="286"/>
    </location>
</feature>
<feature type="region of interest" description="Disordered" evidence="7">
    <location>
        <begin position="1250"/>
        <end position="1277"/>
    </location>
</feature>
<evidence type="ECO:0000256" key="8">
    <source>
        <dbReference type="SAM" id="Phobius"/>
    </source>
</evidence>
<keyword evidence="4" id="KW-0732">Signal</keyword>
<dbReference type="InterPro" id="IPR056001">
    <property type="entry name" value="DUF7579"/>
</dbReference>
<comment type="subcellular location">
    <subcellularLocation>
        <location evidence="1">Membrane</location>
        <topology evidence="1">Single-pass type I membrane protein</topology>
    </subcellularLocation>
</comment>
<evidence type="ECO:0000256" key="5">
    <source>
        <dbReference type="ARBA" id="ARBA00022989"/>
    </source>
</evidence>
<feature type="domain" description="DUF7579" evidence="10">
    <location>
        <begin position="457"/>
        <end position="566"/>
    </location>
</feature>
<dbReference type="InterPro" id="IPR022113">
    <property type="entry name" value="TMEM131L_N"/>
</dbReference>
<dbReference type="Proteomes" id="UP000000768">
    <property type="component" value="Chromosome 1"/>
</dbReference>
<organism evidence="12 13">
    <name type="scientific">Sorghum bicolor</name>
    <name type="common">Sorghum</name>
    <name type="synonym">Sorghum vulgare</name>
    <dbReference type="NCBI Taxonomy" id="4558"/>
    <lineage>
        <taxon>Eukaryota</taxon>
        <taxon>Viridiplantae</taxon>
        <taxon>Streptophyta</taxon>
        <taxon>Embryophyta</taxon>
        <taxon>Tracheophyta</taxon>
        <taxon>Spermatophyta</taxon>
        <taxon>Magnoliopsida</taxon>
        <taxon>Liliopsida</taxon>
        <taxon>Poales</taxon>
        <taxon>Poaceae</taxon>
        <taxon>PACMAD clade</taxon>
        <taxon>Panicoideae</taxon>
        <taxon>Andropogonodae</taxon>
        <taxon>Andropogoneae</taxon>
        <taxon>Sorghinae</taxon>
        <taxon>Sorghum</taxon>
    </lineage>
</organism>
<reference evidence="12 13" key="1">
    <citation type="journal article" date="2009" name="Nature">
        <title>The Sorghum bicolor genome and the diversification of grasses.</title>
        <authorList>
            <person name="Paterson A.H."/>
            <person name="Bowers J.E."/>
            <person name="Bruggmann R."/>
            <person name="Dubchak I."/>
            <person name="Grimwood J."/>
            <person name="Gundlach H."/>
            <person name="Haberer G."/>
            <person name="Hellsten U."/>
            <person name="Mitros T."/>
            <person name="Poliakov A."/>
            <person name="Schmutz J."/>
            <person name="Spannagl M."/>
            <person name="Tang H."/>
            <person name="Wang X."/>
            <person name="Wicker T."/>
            <person name="Bharti A.K."/>
            <person name="Chapman J."/>
            <person name="Feltus F.A."/>
            <person name="Gowik U."/>
            <person name="Grigoriev I.V."/>
            <person name="Lyons E."/>
            <person name="Maher C.A."/>
            <person name="Martis M."/>
            <person name="Narechania A."/>
            <person name="Otillar R.P."/>
            <person name="Penning B.W."/>
            <person name="Salamov A.A."/>
            <person name="Wang Y."/>
            <person name="Zhang L."/>
            <person name="Carpita N.C."/>
            <person name="Freeling M."/>
            <person name="Gingle A.R."/>
            <person name="Hash C.T."/>
            <person name="Keller B."/>
            <person name="Klein P."/>
            <person name="Kresovich S."/>
            <person name="McCann M.C."/>
            <person name="Ming R."/>
            <person name="Peterson D.G."/>
            <person name="Mehboob-ur-Rahman"/>
            <person name="Ware D."/>
            <person name="Westhoff P."/>
            <person name="Mayer K.F."/>
            <person name="Messing J."/>
            <person name="Rokhsar D.S."/>
        </authorList>
    </citation>
    <scope>NUCLEOTIDE SEQUENCE [LARGE SCALE GENOMIC DNA]</scope>
    <source>
        <strain evidence="13">cv. BTx623</strain>
    </source>
</reference>
<feature type="compositionally biased region" description="Basic and acidic residues" evidence="7">
    <location>
        <begin position="1004"/>
        <end position="1018"/>
    </location>
</feature>
<dbReference type="Pfam" id="PF24501">
    <property type="entry name" value="Ig_TMEM131L_5"/>
    <property type="match status" value="1"/>
</dbReference>
<evidence type="ECO:0000313" key="12">
    <source>
        <dbReference type="EMBL" id="KXG40020.1"/>
    </source>
</evidence>
<evidence type="ECO:0000256" key="4">
    <source>
        <dbReference type="ARBA" id="ARBA00022729"/>
    </source>
</evidence>
<feature type="region of interest" description="Disordered" evidence="7">
    <location>
        <begin position="972"/>
        <end position="1188"/>
    </location>
</feature>
<keyword evidence="5 8" id="KW-1133">Transmembrane helix</keyword>
<dbReference type="ExpressionAtlas" id="A0A1B6QQ28">
    <property type="expression patterns" value="baseline and differential"/>
</dbReference>
<feature type="transmembrane region" description="Helical" evidence="8">
    <location>
        <begin position="880"/>
        <end position="901"/>
    </location>
</feature>
<protein>
    <submittedName>
        <fullName evidence="12">Uncharacterized protein</fullName>
    </submittedName>
</protein>
<dbReference type="PANTHER" id="PTHR22050">
    <property type="entry name" value="RW1 PROTEIN HOMOLOG"/>
    <property type="match status" value="1"/>
</dbReference>
<feature type="compositionally biased region" description="Polar residues" evidence="7">
    <location>
        <begin position="1165"/>
        <end position="1177"/>
    </location>
</feature>
<dbReference type="FunCoup" id="A0A1B6QQ28">
    <property type="interactions" value="7"/>
</dbReference>
<dbReference type="InterPro" id="IPR055437">
    <property type="entry name" value="TMEM131L_Ig_5"/>
</dbReference>
<evidence type="ECO:0000256" key="3">
    <source>
        <dbReference type="ARBA" id="ARBA00022692"/>
    </source>
</evidence>
<feature type="region of interest" description="Disordered" evidence="7">
    <location>
        <begin position="1"/>
        <end position="25"/>
    </location>
</feature>
<accession>A0A1B6QQ28</accession>
<feature type="compositionally biased region" description="Low complexity" evidence="7">
    <location>
        <begin position="1068"/>
        <end position="1093"/>
    </location>
</feature>
<dbReference type="InParanoid" id="A0A1B6QQ28"/>
<feature type="compositionally biased region" description="Polar residues" evidence="7">
    <location>
        <begin position="1019"/>
        <end position="1028"/>
    </location>
</feature>
<evidence type="ECO:0000259" key="9">
    <source>
        <dbReference type="Pfam" id="PF12371"/>
    </source>
</evidence>
<dbReference type="EMBL" id="CM000760">
    <property type="protein sequence ID" value="KXG40020.1"/>
    <property type="molecule type" value="Genomic_DNA"/>
</dbReference>
<feature type="transmembrane region" description="Helical" evidence="8">
    <location>
        <begin position="913"/>
        <end position="934"/>
    </location>
</feature>
<dbReference type="InterPro" id="IPR039877">
    <property type="entry name" value="TMEM131-like"/>
</dbReference>
<reference evidence="13" key="2">
    <citation type="journal article" date="2018" name="Plant J.">
        <title>The Sorghum bicolor reference genome: improved assembly, gene annotations, a transcriptome atlas, and signatures of genome organization.</title>
        <authorList>
            <person name="McCormick R.F."/>
            <person name="Truong S.K."/>
            <person name="Sreedasyam A."/>
            <person name="Jenkins J."/>
            <person name="Shu S."/>
            <person name="Sims D."/>
            <person name="Kennedy M."/>
            <person name="Amirebrahimi M."/>
            <person name="Weers B.D."/>
            <person name="McKinley B."/>
            <person name="Mattison A."/>
            <person name="Morishige D.T."/>
            <person name="Grimwood J."/>
            <person name="Schmutz J."/>
            <person name="Mullet J.E."/>
        </authorList>
    </citation>
    <scope>NUCLEOTIDE SEQUENCE [LARGE SCALE GENOMIC DNA]</scope>
    <source>
        <strain evidence="13">cv. BTx623</strain>
    </source>
</reference>
<keyword evidence="13" id="KW-1185">Reference proteome</keyword>
<gene>
    <name evidence="12" type="ORF">SORBI_3001G478500</name>
</gene>
<feature type="compositionally biased region" description="Basic residues" evidence="7">
    <location>
        <begin position="976"/>
        <end position="986"/>
    </location>
</feature>
<evidence type="ECO:0000256" key="6">
    <source>
        <dbReference type="ARBA" id="ARBA00023136"/>
    </source>
</evidence>
<dbReference type="GO" id="GO:0016020">
    <property type="term" value="C:membrane"/>
    <property type="evidence" value="ECO:0000318"/>
    <property type="project" value="GO_Central"/>
</dbReference>
<evidence type="ECO:0000259" key="11">
    <source>
        <dbReference type="Pfam" id="PF24501"/>
    </source>
</evidence>
<name>A0A1B6QQ28_SORBI</name>
<dbReference type="OMA" id="NDACEHT"/>
<evidence type="ECO:0000313" key="13">
    <source>
        <dbReference type="Proteomes" id="UP000000768"/>
    </source>
</evidence>
<keyword evidence="3 8" id="KW-0812">Transmembrane</keyword>
<sequence length="1277" mass="138561">MVTTVKSRPPHASFAMSGGRRRGSSPAAPSCSYVSGGSLVALCCLTLMLLAFSVSAVAAEDCADESDGADGDGRCLSFRDGCADRSSFCFSSSVAQMLLASEDGTKAPDLEMSRDRGPTSLPLSFPMSGGGGMVTCFDSSLTRARNGLGKDNDARARYNVASCQAPLVPDNWMRASAGVPMEVDSTATDADPNGLQSPLSMNVEINPPVLDWGRSELYAATKAKLTVVNLNNNSVLRLYEPFSTDPQFYVYGYEDLELQPGDNATVTFVFLPKLLGSSSAHLVVQTNFGGFIIHAKGMAVSSPYQILPLTGIDVVIGGQLERNLSIYNPYDDTLYVEEVAVWMSSLESTRYSSHLVCQLGSSDGALELSSSGSNWYTASNEEFGRPVVYIRPSEQWEVLPSKSNTVIELKLQAVSEGKVFGAICLKLRNCTPSTVRTFVIPIELEVHTRTYYDSSGLIAVTFEHISTCDETGSIFSLSLRNDGPKLLRVIGVTEDDRNGPMIFQVKYLNGSILFPNTVTDIALVRYTSSVPEDISSDSCNIVVETNSTLGSSIILPCKDLVRASLFYTSNAIVAESDGPFARSLYEEEISANARTRTLGSMLQVEDSHDVKPMVMRAVKADDRILRQWKSHGTSDGISVLMDPEMLFPVVQIGSQFSQWIKVHNPSLERAAMQLIVNSEEIIDQCKTVTNVCELTFSSKSPEINSTETRFGFSLGDAAITEAYVDPSETALLGPVVFRPSNHCMWSTMVLIRNNLSGVEMLPLRAYGGRQSIVLLEESEPAWKLEFSLGSNIQNQSTMTKQEVPSSLCSQQLTKEIHVKNSGDLPLQVTKVKVSGADCGVDGFTVDNCKGFSLAPSESIRMLISFQADFSSAMVQRDLELVMTTGIFPIPMTATIPVCMLNQCRKSYLRSAHWKLLVVFFGALTLLTLVFVRYVPDSLTVGSQDYIKIDDQKSTIFAENKKSTISKTLKPSFLHQSSKKSRTNKEHKRTEEAVAEKYPANVVDSSKRTDDKNNPDEQLHTTSTVSVSRANPVEDKASRETPQTSENLTIRIARDKGKRRKRRGGAGLAGKFEVSSSHSGNSTPSSPLSQSSTPKQGWSFSGAPSEPKHGNKLETGFDVEATTSSTGTKHDKKTWSQVAKEQPRSRSASPGAGMTSPPSPALTATAWHSPSLATSSPITPHCRAPGSNLMKDKAVKRDVGAPKKDFTYDIWGDHFPGNLLVIAREAAPCKMPDASEGASYSLFAREPQTLMMKPSAPPPMSRGRGSPPSDVASGYGIK</sequence>
<evidence type="ECO:0000259" key="10">
    <source>
        <dbReference type="Pfam" id="PF24474"/>
    </source>
</evidence>
<dbReference type="Pfam" id="PF12371">
    <property type="entry name" value="TMEM131_like_N"/>
    <property type="match status" value="1"/>
</dbReference>
<keyword evidence="6 8" id="KW-0472">Membrane</keyword>
<dbReference type="AlphaFoldDB" id="A0A1B6QQ28"/>
<dbReference type="OrthoDB" id="168404at2759"/>